<proteinExistence type="predicted"/>
<dbReference type="GO" id="GO:0005886">
    <property type="term" value="C:plasma membrane"/>
    <property type="evidence" value="ECO:0007669"/>
    <property type="project" value="TreeGrafter"/>
</dbReference>
<feature type="region of interest" description="Disordered" evidence="10">
    <location>
        <begin position="579"/>
        <end position="618"/>
    </location>
</feature>
<dbReference type="PROSITE" id="PS51201">
    <property type="entry name" value="RCK_N"/>
    <property type="match status" value="1"/>
</dbReference>
<evidence type="ECO:0000313" key="13">
    <source>
        <dbReference type="EMBL" id="ATQ68530.1"/>
    </source>
</evidence>
<keyword evidence="5 11" id="KW-0812">Transmembrane</keyword>
<feature type="transmembrane region" description="Helical" evidence="11">
    <location>
        <begin position="73"/>
        <end position="91"/>
    </location>
</feature>
<keyword evidence="2" id="KW-0813">Transport</keyword>
<evidence type="ECO:0000256" key="5">
    <source>
        <dbReference type="ARBA" id="ARBA00022692"/>
    </source>
</evidence>
<name>A0A2D2D0L9_METT3</name>
<dbReference type="InterPro" id="IPR003148">
    <property type="entry name" value="RCK_N"/>
</dbReference>
<feature type="transmembrane region" description="Helical" evidence="11">
    <location>
        <begin position="34"/>
        <end position="53"/>
    </location>
</feature>
<keyword evidence="14" id="KW-1185">Reference proteome</keyword>
<evidence type="ECO:0000256" key="8">
    <source>
        <dbReference type="ARBA" id="ARBA00023065"/>
    </source>
</evidence>
<dbReference type="InterPro" id="IPR036291">
    <property type="entry name" value="NAD(P)-bd_dom_sf"/>
</dbReference>
<evidence type="ECO:0000256" key="7">
    <source>
        <dbReference type="ARBA" id="ARBA00022989"/>
    </source>
</evidence>
<feature type="transmembrane region" description="Helical" evidence="11">
    <location>
        <begin position="231"/>
        <end position="249"/>
    </location>
</feature>
<gene>
    <name evidence="13" type="ORF">CQW49_12055</name>
</gene>
<dbReference type="PANTHER" id="PTHR46157">
    <property type="entry name" value="K(+) EFFLUX ANTIPORTER 3, CHLOROPLASTIC"/>
    <property type="match status" value="1"/>
</dbReference>
<feature type="transmembrane region" description="Helical" evidence="11">
    <location>
        <begin position="128"/>
        <end position="151"/>
    </location>
</feature>
<feature type="transmembrane region" description="Helical" evidence="11">
    <location>
        <begin position="98"/>
        <end position="122"/>
    </location>
</feature>
<dbReference type="InterPro" id="IPR038770">
    <property type="entry name" value="Na+/solute_symporter_sf"/>
</dbReference>
<dbReference type="Gene3D" id="3.40.50.720">
    <property type="entry name" value="NAD(P)-binding Rossmann-like Domain"/>
    <property type="match status" value="1"/>
</dbReference>
<feature type="transmembrane region" description="Helical" evidence="11">
    <location>
        <begin position="346"/>
        <end position="364"/>
    </location>
</feature>
<dbReference type="InterPro" id="IPR006153">
    <property type="entry name" value="Cation/H_exchanger_TM"/>
</dbReference>
<organism evidence="13 14">
    <name type="scientific">Methylosinus trichosporium (strain ATCC 35070 / NCIMB 11131 / UNIQEM 75 / OB3b)</name>
    <dbReference type="NCBI Taxonomy" id="595536"/>
    <lineage>
        <taxon>Bacteria</taxon>
        <taxon>Pseudomonadati</taxon>
        <taxon>Pseudomonadota</taxon>
        <taxon>Alphaproteobacteria</taxon>
        <taxon>Hyphomicrobiales</taxon>
        <taxon>Methylocystaceae</taxon>
        <taxon>Methylosinus</taxon>
    </lineage>
</organism>
<dbReference type="SUPFAM" id="SSF51735">
    <property type="entry name" value="NAD(P)-binding Rossmann-fold domains"/>
    <property type="match status" value="1"/>
</dbReference>
<dbReference type="Pfam" id="PF02254">
    <property type="entry name" value="TrkA_N"/>
    <property type="match status" value="1"/>
</dbReference>
<feature type="transmembrane region" description="Helical" evidence="11">
    <location>
        <begin position="286"/>
        <end position="306"/>
    </location>
</feature>
<dbReference type="Proteomes" id="UP000230709">
    <property type="component" value="Chromosome"/>
</dbReference>
<dbReference type="PANTHER" id="PTHR46157:SF4">
    <property type="entry name" value="K(+) EFFLUX ANTIPORTER 3, CHLOROPLASTIC"/>
    <property type="match status" value="1"/>
</dbReference>
<dbReference type="Gene3D" id="1.20.1530.20">
    <property type="match status" value="1"/>
</dbReference>
<evidence type="ECO:0000313" key="14">
    <source>
        <dbReference type="Proteomes" id="UP000230709"/>
    </source>
</evidence>
<protein>
    <submittedName>
        <fullName evidence="13">Potassium transporter TrkA</fullName>
    </submittedName>
</protein>
<sequence length="618" mass="65338">MESFHWEGYREALLFLATGGIIAPLFHRLRISPILGFLAAGAALGPFGLGRLAHEHEFLAAFTLSDVESISRIAEFGLVFLLFTIGLELSWERLARMRVLVFGLGLAQVLACGAALSAISVYAGGLGAAPAIILGAALAMSSTAIVIPVLAERRRLNRAAGRASFAVLLMQDLMVAPLLFLVSFLADPETSRQGIGSLLAFLPALAAMGLLIVAGRLLLRPLFRLVAAADSTELFMAACLLVIIGSGVASAADGFSMGLGAFIAGLLLAETEFRREIEVTTEPFKGLLLGLFFVSVGAGLDLGRLVADPVPVLAIAGGLIVVKAAITFGLGRAFRLEAPVAAETALLIAPGGEFAFILLTGAIAGGLVPQRLGSDAMLAVTLGMFVVPALGRLGEWLNPGKRKQDIEAEYGHLAPEGEVAAGRVVIVGYGRVGTLIGEMLSRHEIPFVAIDNSVTLVAEKRDAGVDIFWGNCMRREFLLRSGVAQARALVVTVEKPEAAEEIVRVAHEARGDMPIVARARDASHATHLYELGATDAIPETIEASLQLAETVLVDVGVPMGYVIASIHEKRDEFRKLLQPTGEDARRKHAARASVKLKELKKRRAGLPAATPREQGEGT</sequence>
<feature type="domain" description="RCK N-terminal" evidence="12">
    <location>
        <begin position="421"/>
        <end position="538"/>
    </location>
</feature>
<dbReference type="STRING" id="595536.GCA_000178815_02755"/>
<dbReference type="Pfam" id="PF00999">
    <property type="entry name" value="Na_H_Exchanger"/>
    <property type="match status" value="1"/>
</dbReference>
<keyword evidence="6" id="KW-0630">Potassium</keyword>
<evidence type="ECO:0000256" key="11">
    <source>
        <dbReference type="SAM" id="Phobius"/>
    </source>
</evidence>
<evidence type="ECO:0000256" key="10">
    <source>
        <dbReference type="SAM" id="MobiDB-lite"/>
    </source>
</evidence>
<evidence type="ECO:0000256" key="6">
    <source>
        <dbReference type="ARBA" id="ARBA00022958"/>
    </source>
</evidence>
<keyword evidence="3" id="KW-0050">Antiport</keyword>
<dbReference type="KEGG" id="mtw:CQW49_12055"/>
<evidence type="ECO:0000256" key="3">
    <source>
        <dbReference type="ARBA" id="ARBA00022449"/>
    </source>
</evidence>
<keyword evidence="4" id="KW-0633">Potassium transport</keyword>
<comment type="subcellular location">
    <subcellularLocation>
        <location evidence="1">Membrane</location>
        <topology evidence="1">Multi-pass membrane protein</topology>
    </subcellularLocation>
</comment>
<dbReference type="GO" id="GO:0006813">
    <property type="term" value="P:potassium ion transport"/>
    <property type="evidence" value="ECO:0007669"/>
    <property type="project" value="UniProtKB-KW"/>
</dbReference>
<accession>A0A2D2D0L9</accession>
<dbReference type="GO" id="GO:0015297">
    <property type="term" value="F:antiporter activity"/>
    <property type="evidence" value="ECO:0007669"/>
    <property type="project" value="UniProtKB-KW"/>
</dbReference>
<dbReference type="RefSeq" id="WP_003612264.1">
    <property type="nucleotide sequence ID" value="NZ_CP023737.1"/>
</dbReference>
<feature type="transmembrane region" description="Helical" evidence="11">
    <location>
        <begin position="198"/>
        <end position="219"/>
    </location>
</feature>
<feature type="transmembrane region" description="Helical" evidence="11">
    <location>
        <begin position="163"/>
        <end position="186"/>
    </location>
</feature>
<feature type="transmembrane region" description="Helical" evidence="11">
    <location>
        <begin position="312"/>
        <end position="334"/>
    </location>
</feature>
<keyword evidence="9 11" id="KW-0472">Membrane</keyword>
<evidence type="ECO:0000256" key="4">
    <source>
        <dbReference type="ARBA" id="ARBA00022538"/>
    </source>
</evidence>
<dbReference type="GO" id="GO:1902600">
    <property type="term" value="P:proton transmembrane transport"/>
    <property type="evidence" value="ECO:0007669"/>
    <property type="project" value="InterPro"/>
</dbReference>
<dbReference type="AlphaFoldDB" id="A0A2D2D0L9"/>
<evidence type="ECO:0000256" key="1">
    <source>
        <dbReference type="ARBA" id="ARBA00004141"/>
    </source>
</evidence>
<reference evidence="14" key="1">
    <citation type="submission" date="2017-10" db="EMBL/GenBank/DDBJ databases">
        <title>Completed PacBio SMRT sequence of Methylosinus trichosporium OB3b reveals presence of a third large plasmid.</title>
        <authorList>
            <person name="Charles T.C."/>
            <person name="Lynch M.D.J."/>
            <person name="Heil J.R."/>
            <person name="Cheng J."/>
        </authorList>
    </citation>
    <scope>NUCLEOTIDE SEQUENCE [LARGE SCALE GENOMIC DNA]</scope>
    <source>
        <strain evidence="14">OB3b</strain>
    </source>
</reference>
<keyword evidence="7 11" id="KW-1133">Transmembrane helix</keyword>
<evidence type="ECO:0000256" key="9">
    <source>
        <dbReference type="ARBA" id="ARBA00023136"/>
    </source>
</evidence>
<evidence type="ECO:0000256" key="2">
    <source>
        <dbReference type="ARBA" id="ARBA00022448"/>
    </source>
</evidence>
<keyword evidence="8" id="KW-0406">Ion transport</keyword>
<feature type="transmembrane region" description="Helical" evidence="11">
    <location>
        <begin position="255"/>
        <end position="274"/>
    </location>
</feature>
<evidence type="ECO:0000259" key="12">
    <source>
        <dbReference type="PROSITE" id="PS51201"/>
    </source>
</evidence>
<dbReference type="EMBL" id="CP023737">
    <property type="protein sequence ID" value="ATQ68530.1"/>
    <property type="molecule type" value="Genomic_DNA"/>
</dbReference>